<dbReference type="GO" id="GO:0016787">
    <property type="term" value="F:hydrolase activity"/>
    <property type="evidence" value="ECO:0007669"/>
    <property type="project" value="UniProtKB-KW"/>
</dbReference>
<proteinExistence type="predicted"/>
<dbReference type="InterPro" id="IPR022742">
    <property type="entry name" value="Hydrolase_4"/>
</dbReference>
<dbReference type="InterPro" id="IPR051044">
    <property type="entry name" value="MAG_DAG_Lipase"/>
</dbReference>
<reference evidence="2 3" key="1">
    <citation type="journal article" date="2022" name="Int. J. Syst. Evol. Microbiol.">
        <title>Noviherbaspirillum aridicola sp. nov., isolated from an arid soil in Pakistan.</title>
        <authorList>
            <person name="Khan I.U."/>
            <person name="Saqib M."/>
            <person name="Amin A."/>
            <person name="Hussain F."/>
            <person name="Li L."/>
            <person name="Liu Y.H."/>
            <person name="Fang B.Z."/>
            <person name="Ahmed I."/>
            <person name="Li W.J."/>
        </authorList>
    </citation>
    <scope>NUCLEOTIDE SEQUENCE [LARGE SCALE GENOMIC DNA]</scope>
    <source>
        <strain evidence="2 3">NCCP-691</strain>
    </source>
</reference>
<keyword evidence="3" id="KW-1185">Reference proteome</keyword>
<gene>
    <name evidence="2" type="ORF">NCCP691_22060</name>
</gene>
<organism evidence="2 3">
    <name type="scientific">Noviherbaspirillum aridicola</name>
    <dbReference type="NCBI Taxonomy" id="2849687"/>
    <lineage>
        <taxon>Bacteria</taxon>
        <taxon>Pseudomonadati</taxon>
        <taxon>Pseudomonadota</taxon>
        <taxon>Betaproteobacteria</taxon>
        <taxon>Burkholderiales</taxon>
        <taxon>Oxalobacteraceae</taxon>
        <taxon>Noviherbaspirillum</taxon>
    </lineage>
</organism>
<evidence type="ECO:0000313" key="3">
    <source>
        <dbReference type="Proteomes" id="UP000887222"/>
    </source>
</evidence>
<keyword evidence="2" id="KW-0378">Hydrolase</keyword>
<dbReference type="SUPFAM" id="SSF53474">
    <property type="entry name" value="alpha/beta-Hydrolases"/>
    <property type="match status" value="1"/>
</dbReference>
<sequence>MDGPAEKSLAAAGGTRLFVRDLPVPAARRRGGVVLMHGLGEHCGRYAHLARFFNERGWSARLYDHRGHGRSDGPRGDVPDDQALLRDAKLVLDDFAVGLGEPPLLFGHSMGGLFAAAFAAAALSPLRGLILSSPALGLSLTAPQKMLLASLGAVTPGLQVSNGLQTRYLSHDPEVVRAYENDPLVHPKITPRLLRCMLRTIDDAHNRAPSLAIPVLMLVAGDDRMVDARGSEAFFARLPPGTGTLHRYPAFYHEVFNEKDARRAFGDLAAWMDDRGF</sequence>
<feature type="domain" description="Serine aminopeptidase S33" evidence="1">
    <location>
        <begin position="29"/>
        <end position="260"/>
    </location>
</feature>
<dbReference type="EMBL" id="BPMK01000009">
    <property type="protein sequence ID" value="GIZ52192.1"/>
    <property type="molecule type" value="Genomic_DNA"/>
</dbReference>
<evidence type="ECO:0000313" key="2">
    <source>
        <dbReference type="EMBL" id="GIZ52192.1"/>
    </source>
</evidence>
<accession>A0ABQ4Q5B3</accession>
<evidence type="ECO:0000259" key="1">
    <source>
        <dbReference type="Pfam" id="PF12146"/>
    </source>
</evidence>
<dbReference type="Pfam" id="PF12146">
    <property type="entry name" value="Hydrolase_4"/>
    <property type="match status" value="1"/>
</dbReference>
<dbReference type="Gene3D" id="3.40.50.1820">
    <property type="entry name" value="alpha/beta hydrolase"/>
    <property type="match status" value="1"/>
</dbReference>
<dbReference type="InterPro" id="IPR029058">
    <property type="entry name" value="AB_hydrolase_fold"/>
</dbReference>
<dbReference type="RefSeq" id="WP_220808358.1">
    <property type="nucleotide sequence ID" value="NZ_BPMK01000009.1"/>
</dbReference>
<name>A0ABQ4Q5B3_9BURK</name>
<dbReference type="Proteomes" id="UP000887222">
    <property type="component" value="Unassembled WGS sequence"/>
</dbReference>
<protein>
    <submittedName>
        <fullName evidence="2">Hydrolase</fullName>
    </submittedName>
</protein>
<comment type="caution">
    <text evidence="2">The sequence shown here is derived from an EMBL/GenBank/DDBJ whole genome shotgun (WGS) entry which is preliminary data.</text>
</comment>
<dbReference type="PANTHER" id="PTHR11614">
    <property type="entry name" value="PHOSPHOLIPASE-RELATED"/>
    <property type="match status" value="1"/>
</dbReference>